<keyword evidence="2" id="KW-0805">Transcription regulation</keyword>
<dbReference type="AlphaFoldDB" id="A0A0E0JWC2"/>
<name>A0A0E0JWC2_ORYPU</name>
<evidence type="ECO:0000256" key="3">
    <source>
        <dbReference type="ARBA" id="ARBA00023163"/>
    </source>
</evidence>
<sequence>MVSMAASANLASKLEPIAYSLPPHFFILSSPKATMRGPSTTTMATFKQSFLKNLLSSLKNSSKNKAMSTLSERKRAIKSSADIAMATARTGIAGAARWPQAILASSSSSFSSSSSLSLPRTITFPCKMMQGKVRRCKSIVRRTPLMSSSEVARRLVRKRTKVLRRMIPGGELIADEISLLHEAMDYVVHLHAQVDVLRRVSRAAVARRSNASSSSSGGLAQLKERTVQISDIGEISRKMIRFMSLIT</sequence>
<evidence type="ECO:0000256" key="1">
    <source>
        <dbReference type="ARBA" id="ARBA00005510"/>
    </source>
</evidence>
<dbReference type="SUPFAM" id="SSF47459">
    <property type="entry name" value="HLH, helix-loop-helix DNA-binding domain"/>
    <property type="match status" value="1"/>
</dbReference>
<dbReference type="GO" id="GO:0046983">
    <property type="term" value="F:protein dimerization activity"/>
    <property type="evidence" value="ECO:0007669"/>
    <property type="project" value="InterPro"/>
</dbReference>
<dbReference type="InterPro" id="IPR036638">
    <property type="entry name" value="HLH_DNA-bd_sf"/>
</dbReference>
<evidence type="ECO:0000259" key="4">
    <source>
        <dbReference type="Pfam" id="PF26576"/>
    </source>
</evidence>
<dbReference type="InterPro" id="IPR044660">
    <property type="entry name" value="IBH1-like"/>
</dbReference>
<dbReference type="EnsemblPlants" id="OPUNC02G05230.1">
    <property type="protein sequence ID" value="OPUNC02G05230.1"/>
    <property type="gene ID" value="OPUNC02G05230"/>
</dbReference>
<dbReference type="STRING" id="4537.A0A0E0JWC2"/>
<accession>A0A0E0JWC2</accession>
<dbReference type="PANTHER" id="PTHR33124:SF16">
    <property type="entry name" value="OS02G0178700 PROTEIN"/>
    <property type="match status" value="1"/>
</dbReference>
<feature type="domain" description="IBH1-like N-terminal" evidence="4">
    <location>
        <begin position="44"/>
        <end position="107"/>
    </location>
</feature>
<evidence type="ECO:0000313" key="5">
    <source>
        <dbReference type="EnsemblPlants" id="OPUNC02G05230.1"/>
    </source>
</evidence>
<keyword evidence="3" id="KW-0804">Transcription</keyword>
<dbReference type="OMA" id="ARWPRAI"/>
<comment type="similarity">
    <text evidence="1">Belongs to the bHLH protein family.</text>
</comment>
<dbReference type="Pfam" id="PF26576">
    <property type="entry name" value="IBH1_N"/>
    <property type="match status" value="1"/>
</dbReference>
<dbReference type="InterPro" id="IPR059002">
    <property type="entry name" value="IBH1_N"/>
</dbReference>
<dbReference type="GO" id="GO:0006355">
    <property type="term" value="P:regulation of DNA-templated transcription"/>
    <property type="evidence" value="ECO:0007669"/>
    <property type="project" value="InterPro"/>
</dbReference>
<dbReference type="eggNOG" id="ENOG502RYWW">
    <property type="taxonomic scope" value="Eukaryota"/>
</dbReference>
<dbReference type="HOGENOM" id="CLU_088059_0_0_1"/>
<dbReference type="Proteomes" id="UP000026962">
    <property type="component" value="Chromosome 2"/>
</dbReference>
<reference evidence="5" key="2">
    <citation type="submission" date="2018-05" db="EMBL/GenBank/DDBJ databases">
        <title>OpunRS2 (Oryza punctata Reference Sequence Version 2).</title>
        <authorList>
            <person name="Zhang J."/>
            <person name="Kudrna D."/>
            <person name="Lee S."/>
            <person name="Talag J."/>
            <person name="Welchert J."/>
            <person name="Wing R.A."/>
        </authorList>
    </citation>
    <scope>NUCLEOTIDE SEQUENCE [LARGE SCALE GENOMIC DNA]</scope>
</reference>
<reference evidence="5" key="1">
    <citation type="submission" date="2015-04" db="UniProtKB">
        <authorList>
            <consortium name="EnsemblPlants"/>
        </authorList>
    </citation>
    <scope>IDENTIFICATION</scope>
</reference>
<protein>
    <recommendedName>
        <fullName evidence="4">IBH1-like N-terminal domain-containing protein</fullName>
    </recommendedName>
</protein>
<dbReference type="Gramene" id="OPUNC02G05230.1">
    <property type="protein sequence ID" value="OPUNC02G05230.1"/>
    <property type="gene ID" value="OPUNC02G05230"/>
</dbReference>
<evidence type="ECO:0000256" key="2">
    <source>
        <dbReference type="ARBA" id="ARBA00023015"/>
    </source>
</evidence>
<keyword evidence="6" id="KW-1185">Reference proteome</keyword>
<evidence type="ECO:0000313" key="6">
    <source>
        <dbReference type="Proteomes" id="UP000026962"/>
    </source>
</evidence>
<organism evidence="5">
    <name type="scientific">Oryza punctata</name>
    <name type="common">Red rice</name>
    <dbReference type="NCBI Taxonomy" id="4537"/>
    <lineage>
        <taxon>Eukaryota</taxon>
        <taxon>Viridiplantae</taxon>
        <taxon>Streptophyta</taxon>
        <taxon>Embryophyta</taxon>
        <taxon>Tracheophyta</taxon>
        <taxon>Spermatophyta</taxon>
        <taxon>Magnoliopsida</taxon>
        <taxon>Liliopsida</taxon>
        <taxon>Poales</taxon>
        <taxon>Poaceae</taxon>
        <taxon>BOP clade</taxon>
        <taxon>Oryzoideae</taxon>
        <taxon>Oryzeae</taxon>
        <taxon>Oryzinae</taxon>
        <taxon>Oryza</taxon>
    </lineage>
</organism>
<dbReference type="PANTHER" id="PTHR33124">
    <property type="entry name" value="TRANSCRIPTION FACTOR IBH1-LIKE 1"/>
    <property type="match status" value="1"/>
</dbReference>
<proteinExistence type="inferred from homology"/>